<dbReference type="Gene3D" id="1.10.357.10">
    <property type="entry name" value="Tetracycline Repressor, domain 2"/>
    <property type="match status" value="1"/>
</dbReference>
<dbReference type="InterPro" id="IPR041490">
    <property type="entry name" value="KstR2_TetR_C"/>
</dbReference>
<dbReference type="InterPro" id="IPR023772">
    <property type="entry name" value="DNA-bd_HTH_TetR-type_CS"/>
</dbReference>
<dbReference type="Gene3D" id="1.10.10.60">
    <property type="entry name" value="Homeodomain-like"/>
    <property type="match status" value="1"/>
</dbReference>
<sequence>MTEIAPFARRRDPDRKEKILAAAAELVAERGFHAVSMADIGAQVGISGAAVYRHFDNKATLLLALFDRSLDGLLREESAIVDRREAIPDALRALIDRQVDFVVDEREFARVYYREVEHLSPDDQVRLRRKQRQYVEEWVHVVRELDPALDESSARVLVHATIGAIQSALVHNVGMPDDRLKAMLRRAACAVVGLPVEP</sequence>
<dbReference type="InterPro" id="IPR009057">
    <property type="entry name" value="Homeodomain-like_sf"/>
</dbReference>
<feature type="domain" description="HTH tetR-type" evidence="5">
    <location>
        <begin position="13"/>
        <end position="73"/>
    </location>
</feature>
<proteinExistence type="predicted"/>
<dbReference type="InterPro" id="IPR036271">
    <property type="entry name" value="Tet_transcr_reg_TetR-rel_C_sf"/>
</dbReference>
<dbReference type="PROSITE" id="PS01081">
    <property type="entry name" value="HTH_TETR_1"/>
    <property type="match status" value="1"/>
</dbReference>
<dbReference type="GO" id="GO:0003700">
    <property type="term" value="F:DNA-binding transcription factor activity"/>
    <property type="evidence" value="ECO:0007669"/>
    <property type="project" value="TreeGrafter"/>
</dbReference>
<keyword evidence="7" id="KW-1185">Reference proteome</keyword>
<dbReference type="InterPro" id="IPR001647">
    <property type="entry name" value="HTH_TetR"/>
</dbReference>
<dbReference type="OrthoDB" id="4456617at2"/>
<dbReference type="GO" id="GO:0045892">
    <property type="term" value="P:negative regulation of DNA-templated transcription"/>
    <property type="evidence" value="ECO:0007669"/>
    <property type="project" value="UniProtKB-ARBA"/>
</dbReference>
<evidence type="ECO:0000313" key="6">
    <source>
        <dbReference type="EMBL" id="SED04313.1"/>
    </source>
</evidence>
<organism evidence="6 7">
    <name type="scientific">Rhodococcus koreensis</name>
    <dbReference type="NCBI Taxonomy" id="99653"/>
    <lineage>
        <taxon>Bacteria</taxon>
        <taxon>Bacillati</taxon>
        <taxon>Actinomycetota</taxon>
        <taxon>Actinomycetes</taxon>
        <taxon>Mycobacteriales</taxon>
        <taxon>Nocardiaceae</taxon>
        <taxon>Rhodococcus</taxon>
    </lineage>
</organism>
<dbReference type="Pfam" id="PF17932">
    <property type="entry name" value="TetR_C_24"/>
    <property type="match status" value="1"/>
</dbReference>
<dbReference type="SUPFAM" id="SSF48498">
    <property type="entry name" value="Tetracyclin repressor-like, C-terminal domain"/>
    <property type="match status" value="1"/>
</dbReference>
<dbReference type="RefSeq" id="WP_072937067.1">
    <property type="nucleotide sequence ID" value="NZ_FNSV01000005.1"/>
</dbReference>
<name>A0A1H4XFB8_9NOCA</name>
<evidence type="ECO:0000259" key="5">
    <source>
        <dbReference type="PROSITE" id="PS50977"/>
    </source>
</evidence>
<dbReference type="Proteomes" id="UP000183561">
    <property type="component" value="Unassembled WGS sequence"/>
</dbReference>
<feature type="DNA-binding region" description="H-T-H motif" evidence="4">
    <location>
        <begin position="36"/>
        <end position="55"/>
    </location>
</feature>
<dbReference type="GO" id="GO:0000976">
    <property type="term" value="F:transcription cis-regulatory region binding"/>
    <property type="evidence" value="ECO:0007669"/>
    <property type="project" value="TreeGrafter"/>
</dbReference>
<dbReference type="Pfam" id="PF00440">
    <property type="entry name" value="TetR_N"/>
    <property type="match status" value="1"/>
</dbReference>
<dbReference type="PROSITE" id="PS50977">
    <property type="entry name" value="HTH_TETR_2"/>
    <property type="match status" value="1"/>
</dbReference>
<evidence type="ECO:0000256" key="2">
    <source>
        <dbReference type="ARBA" id="ARBA00023125"/>
    </source>
</evidence>
<dbReference type="PANTHER" id="PTHR30055">
    <property type="entry name" value="HTH-TYPE TRANSCRIPTIONAL REGULATOR RUTR"/>
    <property type="match status" value="1"/>
</dbReference>
<keyword evidence="3" id="KW-0804">Transcription</keyword>
<keyword evidence="1" id="KW-0805">Transcription regulation</keyword>
<dbReference type="SUPFAM" id="SSF46689">
    <property type="entry name" value="Homeodomain-like"/>
    <property type="match status" value="1"/>
</dbReference>
<accession>A0A1H4XFB8</accession>
<reference evidence="7" key="1">
    <citation type="submission" date="2016-10" db="EMBL/GenBank/DDBJ databases">
        <authorList>
            <person name="Varghese N."/>
            <person name="Submissions S."/>
        </authorList>
    </citation>
    <scope>NUCLEOTIDE SEQUENCE [LARGE SCALE GENOMIC DNA]</scope>
    <source>
        <strain evidence="7">DSM 44498</strain>
    </source>
</reference>
<protein>
    <submittedName>
        <fullName evidence="6">DNA-binding transcriptional regulator, AcrR family</fullName>
    </submittedName>
</protein>
<evidence type="ECO:0000256" key="4">
    <source>
        <dbReference type="PROSITE-ProRule" id="PRU00335"/>
    </source>
</evidence>
<dbReference type="InterPro" id="IPR050109">
    <property type="entry name" value="HTH-type_TetR-like_transc_reg"/>
</dbReference>
<dbReference type="FunFam" id="1.10.10.60:FF:000141">
    <property type="entry name" value="TetR family transcriptional regulator"/>
    <property type="match status" value="1"/>
</dbReference>
<evidence type="ECO:0000256" key="1">
    <source>
        <dbReference type="ARBA" id="ARBA00023015"/>
    </source>
</evidence>
<dbReference type="EMBL" id="FNSV01000005">
    <property type="protein sequence ID" value="SED04313.1"/>
    <property type="molecule type" value="Genomic_DNA"/>
</dbReference>
<gene>
    <name evidence="6" type="ORF">SAMN04490239_6549</name>
</gene>
<keyword evidence="2 4" id="KW-0238">DNA-binding</keyword>
<dbReference type="AlphaFoldDB" id="A0A1H4XFB8"/>
<dbReference type="PANTHER" id="PTHR30055:SF237">
    <property type="entry name" value="TRANSCRIPTIONAL REPRESSOR MCE3R"/>
    <property type="match status" value="1"/>
</dbReference>
<dbReference type="PRINTS" id="PR00455">
    <property type="entry name" value="HTHTETR"/>
</dbReference>
<evidence type="ECO:0000313" key="7">
    <source>
        <dbReference type="Proteomes" id="UP000183561"/>
    </source>
</evidence>
<evidence type="ECO:0000256" key="3">
    <source>
        <dbReference type="ARBA" id="ARBA00023163"/>
    </source>
</evidence>